<dbReference type="Pfam" id="PF13439">
    <property type="entry name" value="Glyco_transf_4"/>
    <property type="match status" value="1"/>
</dbReference>
<dbReference type="InterPro" id="IPR028098">
    <property type="entry name" value="Glyco_trans_4-like_N"/>
</dbReference>
<protein>
    <submittedName>
        <fullName evidence="3">Glycosyl transferase group 1</fullName>
    </submittedName>
</protein>
<evidence type="ECO:0000256" key="1">
    <source>
        <dbReference type="ARBA" id="ARBA00022679"/>
    </source>
</evidence>
<proteinExistence type="predicted"/>
<reference evidence="3 4" key="1">
    <citation type="journal article" date="2015" name="Nature">
        <title>rRNA introns, odd ribosomes, and small enigmatic genomes across a large radiation of phyla.</title>
        <authorList>
            <person name="Brown C.T."/>
            <person name="Hug L.A."/>
            <person name="Thomas B.C."/>
            <person name="Sharon I."/>
            <person name="Castelle C.J."/>
            <person name="Singh A."/>
            <person name="Wilkins M.J."/>
            <person name="Williams K.H."/>
            <person name="Banfield J.F."/>
        </authorList>
    </citation>
    <scope>NUCLEOTIDE SEQUENCE [LARGE SCALE GENOMIC DNA]</scope>
</reference>
<dbReference type="GO" id="GO:0016757">
    <property type="term" value="F:glycosyltransferase activity"/>
    <property type="evidence" value="ECO:0007669"/>
    <property type="project" value="TreeGrafter"/>
</dbReference>
<comment type="caution">
    <text evidence="3">The sequence shown here is derived from an EMBL/GenBank/DDBJ whole genome shotgun (WGS) entry which is preliminary data.</text>
</comment>
<sequence length="180" mass="20465">MKIGIDISQIVYEGTGVATYVREIVRALLILDQQNEYVLFGASLRRQGVLRQFVASLPRTVRLILVPVPPKILDVIWNRFHIVPVEWFTGPLDVFWSSDWTQPPLAHAEGVTTIHDLIALKYPKETGAKIVTTHKRKLQWVAKECKAILCDSESTKKDVKELLNIQGPRLHVVYPGFNDL</sequence>
<evidence type="ECO:0000259" key="2">
    <source>
        <dbReference type="Pfam" id="PF13439"/>
    </source>
</evidence>
<dbReference type="GO" id="GO:0009103">
    <property type="term" value="P:lipopolysaccharide biosynthetic process"/>
    <property type="evidence" value="ECO:0007669"/>
    <property type="project" value="TreeGrafter"/>
</dbReference>
<name>A0A0G1F4P6_9BACT</name>
<dbReference type="Gene3D" id="3.40.50.2000">
    <property type="entry name" value="Glycogen Phosphorylase B"/>
    <property type="match status" value="1"/>
</dbReference>
<dbReference type="SUPFAM" id="SSF53756">
    <property type="entry name" value="UDP-Glycosyltransferase/glycogen phosphorylase"/>
    <property type="match status" value="1"/>
</dbReference>
<dbReference type="PANTHER" id="PTHR46401">
    <property type="entry name" value="GLYCOSYLTRANSFERASE WBBK-RELATED"/>
    <property type="match status" value="1"/>
</dbReference>
<dbReference type="AlphaFoldDB" id="A0A0G1F4P6"/>
<gene>
    <name evidence="3" type="ORF">UV66_C0008G0006</name>
</gene>
<keyword evidence="1 3" id="KW-0808">Transferase</keyword>
<organism evidence="3 4">
    <name type="scientific">Candidatus Woesebacteria bacterium GW2011_GWA1_43_12</name>
    <dbReference type="NCBI Taxonomy" id="1618557"/>
    <lineage>
        <taxon>Bacteria</taxon>
        <taxon>Candidatus Woeseibacteriota</taxon>
    </lineage>
</organism>
<dbReference type="EMBL" id="LCFI01000008">
    <property type="protein sequence ID" value="KKS90131.1"/>
    <property type="molecule type" value="Genomic_DNA"/>
</dbReference>
<accession>A0A0G1F4P6</accession>
<evidence type="ECO:0000313" key="4">
    <source>
        <dbReference type="Proteomes" id="UP000034669"/>
    </source>
</evidence>
<evidence type="ECO:0000313" key="3">
    <source>
        <dbReference type="EMBL" id="KKS90131.1"/>
    </source>
</evidence>
<dbReference type="Proteomes" id="UP000034669">
    <property type="component" value="Unassembled WGS sequence"/>
</dbReference>
<feature type="domain" description="Glycosyltransferase subfamily 4-like N-terminal" evidence="2">
    <location>
        <begin position="16"/>
        <end position="178"/>
    </location>
</feature>
<dbReference type="PANTHER" id="PTHR46401:SF2">
    <property type="entry name" value="GLYCOSYLTRANSFERASE WBBK-RELATED"/>
    <property type="match status" value="1"/>
</dbReference>